<name>A0AAD4YHK3_PRUDU</name>
<reference evidence="2 3" key="1">
    <citation type="journal article" date="2022" name="G3 (Bethesda)">
        <title>Whole-genome sequence and methylome profiling of the almond [Prunus dulcis (Mill.) D.A. Webb] cultivar 'Nonpareil'.</title>
        <authorList>
            <person name="D'Amico-Willman K.M."/>
            <person name="Ouma W.Z."/>
            <person name="Meulia T."/>
            <person name="Sideli G.M."/>
            <person name="Gradziel T.M."/>
            <person name="Fresnedo-Ramirez J."/>
        </authorList>
    </citation>
    <scope>NUCLEOTIDE SEQUENCE [LARGE SCALE GENOMIC DNA]</scope>
    <source>
        <strain evidence="2">Clone GOH B32 T37-40</strain>
    </source>
</reference>
<proteinExistence type="predicted"/>
<feature type="compositionally biased region" description="Low complexity" evidence="1">
    <location>
        <begin position="24"/>
        <end position="40"/>
    </location>
</feature>
<dbReference type="AlphaFoldDB" id="A0AAD4YHK3"/>
<sequence length="154" mass="16745">MDKESPGVARVVLVGEYPEVHSQTGTAAGRAASSSGPSGPVNHSAIEAVGPMVGLRFRKSITRLKSASVEGEAKRARKGTKAGDEYRPRLINKWASKVGTHSTFGEKGGYLLDQRERERKIDQTSQGDRNVLNQRAGRQDFSERAISDSRYSIS</sequence>
<evidence type="ECO:0000313" key="2">
    <source>
        <dbReference type="EMBL" id="KAI5311497.1"/>
    </source>
</evidence>
<feature type="region of interest" description="Disordered" evidence="1">
    <location>
        <begin position="20"/>
        <end position="45"/>
    </location>
</feature>
<protein>
    <submittedName>
        <fullName evidence="2">Uncharacterized protein</fullName>
    </submittedName>
</protein>
<dbReference type="Proteomes" id="UP001054821">
    <property type="component" value="Mitochondrion MT"/>
</dbReference>
<evidence type="ECO:0000313" key="3">
    <source>
        <dbReference type="Proteomes" id="UP001054821"/>
    </source>
</evidence>
<keyword evidence="3" id="KW-1185">Reference proteome</keyword>
<accession>A0AAD4YHK3</accession>
<evidence type="ECO:0000256" key="1">
    <source>
        <dbReference type="SAM" id="MobiDB-lite"/>
    </source>
</evidence>
<keyword evidence="2" id="KW-0496">Mitochondrion</keyword>
<feature type="compositionally biased region" description="Basic and acidic residues" evidence="1">
    <location>
        <begin position="113"/>
        <end position="122"/>
    </location>
</feature>
<feature type="compositionally biased region" description="Basic and acidic residues" evidence="1">
    <location>
        <begin position="137"/>
        <end position="147"/>
    </location>
</feature>
<gene>
    <name evidence="2" type="ORF">L3X38_000223</name>
</gene>
<feature type="region of interest" description="Disordered" evidence="1">
    <location>
        <begin position="102"/>
        <end position="154"/>
    </location>
</feature>
<organism evidence="2 3">
    <name type="scientific">Prunus dulcis</name>
    <name type="common">Almond</name>
    <name type="synonym">Amygdalus dulcis</name>
    <dbReference type="NCBI Taxonomy" id="3755"/>
    <lineage>
        <taxon>Eukaryota</taxon>
        <taxon>Viridiplantae</taxon>
        <taxon>Streptophyta</taxon>
        <taxon>Embryophyta</taxon>
        <taxon>Tracheophyta</taxon>
        <taxon>Spermatophyta</taxon>
        <taxon>Magnoliopsida</taxon>
        <taxon>eudicotyledons</taxon>
        <taxon>Gunneridae</taxon>
        <taxon>Pentapetalae</taxon>
        <taxon>rosids</taxon>
        <taxon>fabids</taxon>
        <taxon>Rosales</taxon>
        <taxon>Rosaceae</taxon>
        <taxon>Amygdaloideae</taxon>
        <taxon>Amygdaleae</taxon>
        <taxon>Prunus</taxon>
    </lineage>
</organism>
<dbReference type="EMBL" id="JAJFAZ020000010">
    <property type="protein sequence ID" value="KAI5311497.1"/>
    <property type="molecule type" value="Genomic_DNA"/>
</dbReference>
<comment type="caution">
    <text evidence="2">The sequence shown here is derived from an EMBL/GenBank/DDBJ whole genome shotgun (WGS) entry which is preliminary data.</text>
</comment>
<feature type="compositionally biased region" description="Polar residues" evidence="1">
    <location>
        <begin position="123"/>
        <end position="133"/>
    </location>
</feature>
<geneLocation type="mitochondrion" evidence="2"/>